<feature type="domain" description="Glycosyl-hydrolase family 116 N-terminal" evidence="3">
    <location>
        <begin position="102"/>
        <end position="421"/>
    </location>
</feature>
<dbReference type="GO" id="GO:0008422">
    <property type="term" value="F:beta-glucosidase activity"/>
    <property type="evidence" value="ECO:0007669"/>
    <property type="project" value="TreeGrafter"/>
</dbReference>
<dbReference type="Pfam" id="PF12215">
    <property type="entry name" value="Glyco_hydr_116N"/>
    <property type="match status" value="1"/>
</dbReference>
<name>A0AAD2A460_9LAMI</name>
<proteinExistence type="predicted"/>
<dbReference type="Pfam" id="PF04685">
    <property type="entry name" value="DUF608"/>
    <property type="match status" value="1"/>
</dbReference>
<evidence type="ECO:0000259" key="2">
    <source>
        <dbReference type="Pfam" id="PF04685"/>
    </source>
</evidence>
<reference evidence="5" key="1">
    <citation type="submission" date="2023-05" db="EMBL/GenBank/DDBJ databases">
        <authorList>
            <person name="Huff M."/>
        </authorList>
    </citation>
    <scope>NUCLEOTIDE SEQUENCE</scope>
</reference>
<evidence type="ECO:0008006" key="7">
    <source>
        <dbReference type="Google" id="ProtNLM"/>
    </source>
</evidence>
<dbReference type="PANTHER" id="PTHR12654:SF0">
    <property type="entry name" value="NON-LYSOSOMAL GLUCOSYLCERAMIDASE"/>
    <property type="match status" value="1"/>
</dbReference>
<dbReference type="InterPro" id="IPR052566">
    <property type="entry name" value="Non-lysos_glucosylceramidase"/>
</dbReference>
<evidence type="ECO:0000313" key="6">
    <source>
        <dbReference type="Proteomes" id="UP000834106"/>
    </source>
</evidence>
<dbReference type="InterPro" id="IPR024462">
    <property type="entry name" value="GH116_N"/>
</dbReference>
<feature type="transmembrane region" description="Helical" evidence="1">
    <location>
        <begin position="1254"/>
        <end position="1274"/>
    </location>
</feature>
<dbReference type="GO" id="GO:0005975">
    <property type="term" value="P:carbohydrate metabolic process"/>
    <property type="evidence" value="ECO:0007669"/>
    <property type="project" value="InterPro"/>
</dbReference>
<dbReference type="FunFam" id="1.50.10.10:FF:000006">
    <property type="entry name" value="Non-lysosomal glucosylceramidase"/>
    <property type="match status" value="1"/>
</dbReference>
<dbReference type="EMBL" id="OU503051">
    <property type="protein sequence ID" value="CAI9778252.1"/>
    <property type="molecule type" value="Genomic_DNA"/>
</dbReference>
<evidence type="ECO:0000259" key="4">
    <source>
        <dbReference type="Pfam" id="PF25070"/>
    </source>
</evidence>
<dbReference type="InterPro" id="IPR012341">
    <property type="entry name" value="6hp_glycosidase-like_sf"/>
</dbReference>
<evidence type="ECO:0000313" key="5">
    <source>
        <dbReference type="EMBL" id="CAI9778252.1"/>
    </source>
</evidence>
<evidence type="ECO:0000259" key="3">
    <source>
        <dbReference type="Pfam" id="PF12215"/>
    </source>
</evidence>
<dbReference type="SUPFAM" id="SSF48208">
    <property type="entry name" value="Six-hairpin glycosidases"/>
    <property type="match status" value="1"/>
</dbReference>
<organism evidence="5 6">
    <name type="scientific">Fraxinus pennsylvanica</name>
    <dbReference type="NCBI Taxonomy" id="56036"/>
    <lineage>
        <taxon>Eukaryota</taxon>
        <taxon>Viridiplantae</taxon>
        <taxon>Streptophyta</taxon>
        <taxon>Embryophyta</taxon>
        <taxon>Tracheophyta</taxon>
        <taxon>Spermatophyta</taxon>
        <taxon>Magnoliopsida</taxon>
        <taxon>eudicotyledons</taxon>
        <taxon>Gunneridae</taxon>
        <taxon>Pentapetalae</taxon>
        <taxon>asterids</taxon>
        <taxon>lamiids</taxon>
        <taxon>Lamiales</taxon>
        <taxon>Oleaceae</taxon>
        <taxon>Oleeae</taxon>
        <taxon>Fraxinus</taxon>
    </lineage>
</organism>
<dbReference type="Proteomes" id="UP000834106">
    <property type="component" value="Chromosome 16"/>
</dbReference>
<dbReference type="Pfam" id="PF25070">
    <property type="entry name" value="DUF7794"/>
    <property type="match status" value="1"/>
</dbReference>
<dbReference type="Gene3D" id="1.50.10.10">
    <property type="match status" value="1"/>
</dbReference>
<accession>A0AAD2A460</accession>
<keyword evidence="1" id="KW-1133">Transmembrane helix</keyword>
<evidence type="ECO:0000256" key="1">
    <source>
        <dbReference type="SAM" id="Phobius"/>
    </source>
</evidence>
<feature type="domain" description="Glycosyl-hydrolase family 116 catalytic region" evidence="2">
    <location>
        <begin position="528"/>
        <end position="889"/>
    </location>
</feature>
<dbReference type="PANTHER" id="PTHR12654">
    <property type="entry name" value="BILE ACID BETA-GLUCOSIDASE-RELATED"/>
    <property type="match status" value="1"/>
</dbReference>
<sequence>MVSGNLFHSRKNSWPPAEYINRNTLHLLDFDSAAPPEQAWRRNLNSHASILKEFSVTFTEAIKMFRLGLRLWHYIREEASHGRKAPIDPFTRESCKPSASQGVPLGGMGSGSISRGFRGEFKSFQILPGVCETSPVMANQFSIFISRDGGNKKYASVLAPGQHEGLGKSGDLGISSWGWNLTGQHSTYHALFPRAWTIYDGEPDPELKVSCRQISPFIPHNYKESSLPTAVFVYTLVNTGKERAKVSLLFTWANSIGGISHLSGDHVNEPFIGEDGVSGVLLHHKTAKDNPPVTYAIAACETQNVSVSVLPSFGLTEESCVTAKDMWGKMTEDGYFDRENFTKGPTMPSSPGETHCAAVSASTWVEPHGKCTVAFAVAWSSPKVKFRKGKSYNRRYTKYYGTSERAAEDLVHDALTNYKLWEEEIEKWQNPILRDDKLPEWYKFTLFNELYFLVAGGTVWIDSGALAQQATDGGSSKYVDVGSRDCDETTFDRYPNKDNLSTTENGEPNCFTSYNKAMEPVNDTDDVGRFLYLEGVEYIMWCTYDVHFYASFALLELFPKIELSIQREFAKAVLCEDDRKVKFLAEGNWGIRKVRGAVPHDLGTHDPWHEMNAYNIHDTSRWKDLNPKFVLQVYRDFAATGDFSFGEEVWPAVRAAMEYMEQFDRDNDCLIENDGFPDQTYDAWTVHGISAYCGSLWLAALQAAATMAIQLGDTQFAEKCKGKFIKAKAVFEEKLWNGSYFNYDSGSSNNSKSIQADQLAGQWYTASSGLPDLFDSFKIQSSLQKIFDFNVMKVRGGRMGAVNGMHPNGKVDETCMQSREVWSGVTYGVAATMILAGMKEHAFTTAEGIFIAGWSEEGFGYSFQTPEGWTTDGHFRSLIYMRPLSIWGMQFALSSSKTILEAPTFNVMDSIVESPHTANYSSHNGTVILSLLSFHSKVTDGAGSVFFVDSPNHHYLRPPSSEGQTDALSLPEVGAAVSVLLGFAPPSTLSTASSSKLNGVLMPNPFDRPRSVFMLEVTGAIDSHLVVDSDNSVFTSAFRTKVMGSEHRVDVQLSDEDEVSVVSLSDLLSYAELSDKELSDFASWLGGSYVEDASGPLNGEFIIPMANGANLRLFMSKNADKEFIRSLVSLIHNIRRAIDSRQELSESLHSPAELIAGRFDGIKVLQEHYGAEGIAENGLELFVTSVSKIFDSLQAAYKGQIVGVIIYGETITPESENMLNVVVTSRPSSRLLEETKVPANLTTIAEVILVRRTLAWITGIILLIATFLGVYFLLNMPLTKDTLLYSNLNYMRLDDLGKQYIQVGEEDRMLTVDIAEGTCELSVAICILVARFWIYVFSVSVALSSAH</sequence>
<dbReference type="InterPro" id="IPR056696">
    <property type="entry name" value="DUF7794"/>
</dbReference>
<gene>
    <name evidence="5" type="ORF">FPE_LOCUS25682</name>
</gene>
<protein>
    <recommendedName>
        <fullName evidence="7">NLGase</fullName>
    </recommendedName>
</protein>
<dbReference type="InterPro" id="IPR008928">
    <property type="entry name" value="6-hairpin_glycosidase_sf"/>
</dbReference>
<dbReference type="InterPro" id="IPR006775">
    <property type="entry name" value="GH116_catalytic"/>
</dbReference>
<keyword evidence="1" id="KW-0812">Transmembrane</keyword>
<keyword evidence="6" id="KW-1185">Reference proteome</keyword>
<feature type="domain" description="DUF7794" evidence="4">
    <location>
        <begin position="942"/>
        <end position="1207"/>
    </location>
</feature>
<keyword evidence="1" id="KW-0472">Membrane</keyword>